<keyword evidence="2" id="KW-1185">Reference proteome</keyword>
<dbReference type="Proteomes" id="UP000235786">
    <property type="component" value="Unassembled WGS sequence"/>
</dbReference>
<accession>A0A2J6QYD4</accession>
<dbReference type="AlphaFoldDB" id="A0A2J6QYD4"/>
<evidence type="ECO:0000313" key="2">
    <source>
        <dbReference type="Proteomes" id="UP000235786"/>
    </source>
</evidence>
<sequence length="159" mass="17848">MISWSGSVTGIKESMYVEWKLSRPLNIMPALYWYEVAKVLFALHCRRLPRSTITSCNVVVVRGNSKIKDLIGGRKNTRPFLGSKKGMHWPSFRLSLLMQSYFQIKTADACGQAPMGVGSIHGQNFQGIPHWIGMSLSPQQHGTKLPDSFHGWPYNALQG</sequence>
<dbReference type="EMBL" id="KZ613963">
    <property type="protein sequence ID" value="PMD31272.1"/>
    <property type="molecule type" value="Genomic_DNA"/>
</dbReference>
<name>A0A2J6QYD4_HYAVF</name>
<proteinExistence type="predicted"/>
<evidence type="ECO:0000313" key="1">
    <source>
        <dbReference type="EMBL" id="PMD31272.1"/>
    </source>
</evidence>
<reference evidence="1 2" key="1">
    <citation type="submission" date="2016-04" db="EMBL/GenBank/DDBJ databases">
        <title>A degradative enzymes factory behind the ericoid mycorrhizal symbiosis.</title>
        <authorList>
            <consortium name="DOE Joint Genome Institute"/>
            <person name="Martino E."/>
            <person name="Morin E."/>
            <person name="Grelet G."/>
            <person name="Kuo A."/>
            <person name="Kohler A."/>
            <person name="Daghino S."/>
            <person name="Barry K."/>
            <person name="Choi C."/>
            <person name="Cichocki N."/>
            <person name="Clum A."/>
            <person name="Copeland A."/>
            <person name="Hainaut M."/>
            <person name="Haridas S."/>
            <person name="Labutti K."/>
            <person name="Lindquist E."/>
            <person name="Lipzen A."/>
            <person name="Khouja H.-R."/>
            <person name="Murat C."/>
            <person name="Ohm R."/>
            <person name="Olson A."/>
            <person name="Spatafora J."/>
            <person name="Veneault-Fourrey C."/>
            <person name="Henrissat B."/>
            <person name="Grigoriev I."/>
            <person name="Martin F."/>
            <person name="Perotto S."/>
        </authorList>
    </citation>
    <scope>NUCLEOTIDE SEQUENCE [LARGE SCALE GENOMIC DNA]</scope>
    <source>
        <strain evidence="1 2">F</strain>
    </source>
</reference>
<organism evidence="1 2">
    <name type="scientific">Hyaloscypha variabilis (strain UAMH 11265 / GT02V1 / F)</name>
    <name type="common">Meliniomyces variabilis</name>
    <dbReference type="NCBI Taxonomy" id="1149755"/>
    <lineage>
        <taxon>Eukaryota</taxon>
        <taxon>Fungi</taxon>
        <taxon>Dikarya</taxon>
        <taxon>Ascomycota</taxon>
        <taxon>Pezizomycotina</taxon>
        <taxon>Leotiomycetes</taxon>
        <taxon>Helotiales</taxon>
        <taxon>Hyaloscyphaceae</taxon>
        <taxon>Hyaloscypha</taxon>
        <taxon>Hyaloscypha variabilis</taxon>
    </lineage>
</organism>
<gene>
    <name evidence="1" type="ORF">L207DRAFT_194224</name>
</gene>
<protein>
    <submittedName>
        <fullName evidence="1">Uncharacterized protein</fullName>
    </submittedName>
</protein>